<dbReference type="InterPro" id="IPR013087">
    <property type="entry name" value="Znf_C2H2_type"/>
</dbReference>
<evidence type="ECO:0000256" key="5">
    <source>
        <dbReference type="ARBA" id="ARBA00022737"/>
    </source>
</evidence>
<comment type="subcellular location">
    <subcellularLocation>
        <location evidence="2">Nucleus</location>
    </subcellularLocation>
</comment>
<evidence type="ECO:0000256" key="3">
    <source>
        <dbReference type="ARBA" id="ARBA00006991"/>
    </source>
</evidence>
<dbReference type="Pfam" id="PF00096">
    <property type="entry name" value="zf-C2H2"/>
    <property type="match status" value="2"/>
</dbReference>
<evidence type="ECO:0000256" key="10">
    <source>
        <dbReference type="ARBA" id="ARBA00023163"/>
    </source>
</evidence>
<keyword evidence="5" id="KW-0677">Repeat</keyword>
<feature type="non-terminal residue" evidence="15">
    <location>
        <position position="1"/>
    </location>
</feature>
<feature type="compositionally biased region" description="Polar residues" evidence="13">
    <location>
        <begin position="514"/>
        <end position="523"/>
    </location>
</feature>
<dbReference type="InterPro" id="IPR027756">
    <property type="entry name" value="Ovo-like"/>
</dbReference>
<dbReference type="InterPro" id="IPR036236">
    <property type="entry name" value="Znf_C2H2_sf"/>
</dbReference>
<name>A0AAN9A2R1_HALRR</name>
<evidence type="ECO:0000256" key="6">
    <source>
        <dbReference type="ARBA" id="ARBA00022771"/>
    </source>
</evidence>
<evidence type="ECO:0000313" key="15">
    <source>
        <dbReference type="EMBL" id="KAK7072923.1"/>
    </source>
</evidence>
<evidence type="ECO:0000259" key="14">
    <source>
        <dbReference type="PROSITE" id="PS50157"/>
    </source>
</evidence>
<dbReference type="PROSITE" id="PS50157">
    <property type="entry name" value="ZINC_FINGER_C2H2_2"/>
    <property type="match status" value="2"/>
</dbReference>
<organism evidence="15 16">
    <name type="scientific">Halocaridina rubra</name>
    <name type="common">Hawaiian red shrimp</name>
    <dbReference type="NCBI Taxonomy" id="373956"/>
    <lineage>
        <taxon>Eukaryota</taxon>
        <taxon>Metazoa</taxon>
        <taxon>Ecdysozoa</taxon>
        <taxon>Arthropoda</taxon>
        <taxon>Crustacea</taxon>
        <taxon>Multicrustacea</taxon>
        <taxon>Malacostraca</taxon>
        <taxon>Eumalacostraca</taxon>
        <taxon>Eucarida</taxon>
        <taxon>Decapoda</taxon>
        <taxon>Pleocyemata</taxon>
        <taxon>Caridea</taxon>
        <taxon>Atyoidea</taxon>
        <taxon>Atyidae</taxon>
        <taxon>Halocaridina</taxon>
    </lineage>
</organism>
<feature type="domain" description="C2H2-type" evidence="14">
    <location>
        <begin position="8"/>
        <end position="35"/>
    </location>
</feature>
<evidence type="ECO:0000256" key="4">
    <source>
        <dbReference type="ARBA" id="ARBA00022723"/>
    </source>
</evidence>
<dbReference type="GO" id="GO:0000981">
    <property type="term" value="F:DNA-binding transcription factor activity, RNA polymerase II-specific"/>
    <property type="evidence" value="ECO:0007669"/>
    <property type="project" value="TreeGrafter"/>
</dbReference>
<keyword evidence="6 12" id="KW-0863">Zinc-finger</keyword>
<keyword evidence="8" id="KW-0805">Transcription regulation</keyword>
<dbReference type="GO" id="GO:0009913">
    <property type="term" value="P:epidermal cell differentiation"/>
    <property type="evidence" value="ECO:0007669"/>
    <property type="project" value="TreeGrafter"/>
</dbReference>
<comment type="similarity">
    <text evidence="3">Belongs to the krueppel C2H2-type zinc-finger protein family.</text>
</comment>
<evidence type="ECO:0000256" key="2">
    <source>
        <dbReference type="ARBA" id="ARBA00004123"/>
    </source>
</evidence>
<evidence type="ECO:0000256" key="13">
    <source>
        <dbReference type="SAM" id="MobiDB-lite"/>
    </source>
</evidence>
<keyword evidence="10" id="KW-0804">Transcription</keyword>
<dbReference type="SMART" id="SM00355">
    <property type="entry name" value="ZnF_C2H2"/>
    <property type="match status" value="2"/>
</dbReference>
<keyword evidence="16" id="KW-1185">Reference proteome</keyword>
<evidence type="ECO:0000313" key="16">
    <source>
        <dbReference type="Proteomes" id="UP001381693"/>
    </source>
</evidence>
<dbReference type="PROSITE" id="PS00028">
    <property type="entry name" value="ZINC_FINGER_C2H2_1"/>
    <property type="match status" value="2"/>
</dbReference>
<dbReference type="AlphaFoldDB" id="A0AAN9A2R1"/>
<keyword evidence="9" id="KW-0238">DNA-binding</keyword>
<sequence length="523" mass="56989">VADMERKYKCDWCGKGFRLSVHLKDHVRTHTGEKPYQCSICQKDFTQRSNLRTHLNKIHKEQLAYIKNRKGRVPKFPIRHEYIPTLVSPGGSSSNGSGFIHDGSAAGSMKRLVFSASEPKPILPLVESSVMPYLSKETISYLQRDELTVIYKDNNSKSEVERKIPLSQLKLQHPHQYAEGESRVYSVEPNVIEVDSNSAISQPVLTKEVTGKSPQNETLLKALLLKGSASSEQDVAGPMQQVIPTSVASPLTPALVPSSLAPTLIPTSLPSSITSLLSPSSNIAEDKMTPILVMDSSKGLVRIPRDAAVSRSGLLSPNERGDSFVVIEASGVAPQEGTMISANSPDQPQISEEMKILLQAIQIRDSQDHEQTGPLGSPSLKAKPSVPVSTPIITAVGSGHVISHTLAVPTPSGPPVQETPFRQRYSRILHDKDALKTNSNQAQTAKRTNHIPDQLLNRGPREDQELSLNTSKQTADKSRPLPPLRQMSSTDVSSTVPLPISPSNVKLESPSFPAGNTQHTEKR</sequence>
<dbReference type="GO" id="GO:0005634">
    <property type="term" value="C:nucleus"/>
    <property type="evidence" value="ECO:0007669"/>
    <property type="project" value="UniProtKB-SubCell"/>
</dbReference>
<gene>
    <name evidence="15" type="ORF">SK128_004434</name>
</gene>
<dbReference type="GO" id="GO:0008270">
    <property type="term" value="F:zinc ion binding"/>
    <property type="evidence" value="ECO:0007669"/>
    <property type="project" value="UniProtKB-KW"/>
</dbReference>
<keyword evidence="4" id="KW-0479">Metal-binding</keyword>
<comment type="caution">
    <text evidence="15">The sequence shown here is derived from an EMBL/GenBank/DDBJ whole genome shotgun (WGS) entry which is preliminary data.</text>
</comment>
<protein>
    <recommendedName>
        <fullName evidence="14">C2H2-type domain-containing protein</fullName>
    </recommendedName>
</protein>
<evidence type="ECO:0000256" key="11">
    <source>
        <dbReference type="ARBA" id="ARBA00023242"/>
    </source>
</evidence>
<evidence type="ECO:0000256" key="7">
    <source>
        <dbReference type="ARBA" id="ARBA00022833"/>
    </source>
</evidence>
<dbReference type="PANTHER" id="PTHR10032:SF271">
    <property type="entry name" value="RH12261P-RELATED"/>
    <property type="match status" value="1"/>
</dbReference>
<dbReference type="Proteomes" id="UP001381693">
    <property type="component" value="Unassembled WGS sequence"/>
</dbReference>
<keyword evidence="11" id="KW-0539">Nucleus</keyword>
<comment type="function">
    <text evidence="1">May be involved in transcriptional regulation.</text>
</comment>
<feature type="region of interest" description="Disordered" evidence="13">
    <location>
        <begin position="367"/>
        <end position="386"/>
    </location>
</feature>
<feature type="domain" description="C2H2-type" evidence="14">
    <location>
        <begin position="36"/>
        <end position="64"/>
    </location>
</feature>
<evidence type="ECO:0000256" key="1">
    <source>
        <dbReference type="ARBA" id="ARBA00003767"/>
    </source>
</evidence>
<dbReference type="PANTHER" id="PTHR10032">
    <property type="entry name" value="ZINC FINGER PROTEIN WITH KRAB AND SCAN DOMAINS"/>
    <property type="match status" value="1"/>
</dbReference>
<dbReference type="FunFam" id="3.30.160.60:FF:000176">
    <property type="entry name" value="zinc finger protein 70"/>
    <property type="match status" value="1"/>
</dbReference>
<proteinExistence type="inferred from homology"/>
<dbReference type="SUPFAM" id="SSF57667">
    <property type="entry name" value="beta-beta-alpha zinc fingers"/>
    <property type="match status" value="1"/>
</dbReference>
<feature type="compositionally biased region" description="Polar residues" evidence="13">
    <location>
        <begin position="436"/>
        <end position="446"/>
    </location>
</feature>
<dbReference type="EMBL" id="JAXCGZ010013302">
    <property type="protein sequence ID" value="KAK7072923.1"/>
    <property type="molecule type" value="Genomic_DNA"/>
</dbReference>
<accession>A0AAN9A2R1</accession>
<feature type="region of interest" description="Disordered" evidence="13">
    <location>
        <begin position="430"/>
        <end position="523"/>
    </location>
</feature>
<dbReference type="Gene3D" id="3.30.160.60">
    <property type="entry name" value="Classic Zinc Finger"/>
    <property type="match status" value="2"/>
</dbReference>
<evidence type="ECO:0000256" key="12">
    <source>
        <dbReference type="PROSITE-ProRule" id="PRU00042"/>
    </source>
</evidence>
<dbReference type="GO" id="GO:0000978">
    <property type="term" value="F:RNA polymerase II cis-regulatory region sequence-specific DNA binding"/>
    <property type="evidence" value="ECO:0007669"/>
    <property type="project" value="TreeGrafter"/>
</dbReference>
<feature type="compositionally biased region" description="Polar residues" evidence="13">
    <location>
        <begin position="486"/>
        <end position="506"/>
    </location>
</feature>
<evidence type="ECO:0000256" key="9">
    <source>
        <dbReference type="ARBA" id="ARBA00023125"/>
    </source>
</evidence>
<reference evidence="15 16" key="1">
    <citation type="submission" date="2023-11" db="EMBL/GenBank/DDBJ databases">
        <title>Halocaridina rubra genome assembly.</title>
        <authorList>
            <person name="Smith C."/>
        </authorList>
    </citation>
    <scope>NUCLEOTIDE SEQUENCE [LARGE SCALE GENOMIC DNA]</scope>
    <source>
        <strain evidence="15">EP-1</strain>
        <tissue evidence="15">Whole</tissue>
    </source>
</reference>
<evidence type="ECO:0000256" key="8">
    <source>
        <dbReference type="ARBA" id="ARBA00023015"/>
    </source>
</evidence>
<keyword evidence="7" id="KW-0862">Zinc</keyword>
<dbReference type="FunFam" id="3.30.160.60:FF:000226">
    <property type="entry name" value="Zinc finger protein 236 variant"/>
    <property type="match status" value="1"/>
</dbReference>